<dbReference type="InterPro" id="IPR036271">
    <property type="entry name" value="Tet_transcr_reg_TetR-rel_C_sf"/>
</dbReference>
<dbReference type="PRINTS" id="PR00455">
    <property type="entry name" value="HTHTETR"/>
</dbReference>
<feature type="domain" description="HTH tetR-type" evidence="3">
    <location>
        <begin position="6"/>
        <end position="66"/>
    </location>
</feature>
<dbReference type="Gene3D" id="1.10.357.10">
    <property type="entry name" value="Tetracycline Repressor, domain 2"/>
    <property type="match status" value="1"/>
</dbReference>
<dbReference type="Proteomes" id="UP000548326">
    <property type="component" value="Unassembled WGS sequence"/>
</dbReference>
<reference evidence="6 7" key="1">
    <citation type="submission" date="2020-08" db="EMBL/GenBank/DDBJ databases">
        <title>Genomic Encyclopedia of Type Strains, Phase IV (KMG-V): Genome sequencing to study the core and pangenomes of soil and plant-associated prokaryotes.</title>
        <authorList>
            <person name="Whitman W."/>
        </authorList>
    </citation>
    <scope>NUCLEOTIDE SEQUENCE [LARGE SCALE GENOMIC DNA]</scope>
    <source>
        <strain evidence="4 6">ANJLi2</strain>
        <strain evidence="5 7">MP601</strain>
    </source>
</reference>
<dbReference type="PROSITE" id="PS50977">
    <property type="entry name" value="HTH_TETR_2"/>
    <property type="match status" value="1"/>
</dbReference>
<dbReference type="PANTHER" id="PTHR30328">
    <property type="entry name" value="TRANSCRIPTIONAL REPRESSOR"/>
    <property type="match status" value="1"/>
</dbReference>
<dbReference type="InterPro" id="IPR009057">
    <property type="entry name" value="Homeodomain-like_sf"/>
</dbReference>
<comment type="caution">
    <text evidence="5">The sequence shown here is derived from an EMBL/GenBank/DDBJ whole genome shotgun (WGS) entry which is preliminary data.</text>
</comment>
<dbReference type="EMBL" id="JACHCB010000006">
    <property type="protein sequence ID" value="MBB6109978.1"/>
    <property type="molecule type" value="Genomic_DNA"/>
</dbReference>
<keyword evidence="6" id="KW-1185">Reference proteome</keyword>
<evidence type="ECO:0000313" key="6">
    <source>
        <dbReference type="Proteomes" id="UP000541583"/>
    </source>
</evidence>
<dbReference type="SUPFAM" id="SSF46689">
    <property type="entry name" value="Homeodomain-like"/>
    <property type="match status" value="1"/>
</dbReference>
<sequence length="201" mass="23365">MEVLATDTEQLIKDTAKKVFFAEGRLHATTQEIADAAGVNRASIHYYFRSRQKLFDTVFIEASTEMRNKVHSVFEEALSFKDRIGKFIEVFIEKSLKHPYLEMFIVTEFNTNPKIQLHTLRPDNEKEKLKQLEIDIENEVAEGRMKPITSHNFILTLMSLCSFPFLGRDIIKNAFSINEEEYQKLIAERKGVIMQLLFLDA</sequence>
<evidence type="ECO:0000256" key="2">
    <source>
        <dbReference type="PROSITE-ProRule" id="PRU00335"/>
    </source>
</evidence>
<dbReference type="Pfam" id="PF00440">
    <property type="entry name" value="TetR_N"/>
    <property type="match status" value="1"/>
</dbReference>
<gene>
    <name evidence="5" type="ORF">HDF22_000797</name>
    <name evidence="4" type="ORF">HDF23_002734</name>
</gene>
<dbReference type="AlphaFoldDB" id="A0A841J8K8"/>
<evidence type="ECO:0000313" key="4">
    <source>
        <dbReference type="EMBL" id="MBB6109978.1"/>
    </source>
</evidence>
<dbReference type="InterPro" id="IPR050109">
    <property type="entry name" value="HTH-type_TetR-like_transc_reg"/>
</dbReference>
<organism evidence="5 7">
    <name type="scientific">Mucilaginibacter lappiensis</name>
    <dbReference type="NCBI Taxonomy" id="354630"/>
    <lineage>
        <taxon>Bacteria</taxon>
        <taxon>Pseudomonadati</taxon>
        <taxon>Bacteroidota</taxon>
        <taxon>Sphingobacteriia</taxon>
        <taxon>Sphingobacteriales</taxon>
        <taxon>Sphingobacteriaceae</taxon>
        <taxon>Mucilaginibacter</taxon>
    </lineage>
</organism>
<evidence type="ECO:0000313" key="7">
    <source>
        <dbReference type="Proteomes" id="UP000548326"/>
    </source>
</evidence>
<dbReference type="SUPFAM" id="SSF48498">
    <property type="entry name" value="Tetracyclin repressor-like, C-terminal domain"/>
    <property type="match status" value="1"/>
</dbReference>
<proteinExistence type="predicted"/>
<dbReference type="GO" id="GO:0003677">
    <property type="term" value="F:DNA binding"/>
    <property type="evidence" value="ECO:0007669"/>
    <property type="project" value="UniProtKB-UniRule"/>
</dbReference>
<dbReference type="PANTHER" id="PTHR30328:SF54">
    <property type="entry name" value="HTH-TYPE TRANSCRIPTIONAL REPRESSOR SCO4008"/>
    <property type="match status" value="1"/>
</dbReference>
<name>A0A841J8K8_9SPHI</name>
<protein>
    <submittedName>
        <fullName evidence="5">AcrR family transcriptional regulator</fullName>
    </submittedName>
</protein>
<accession>A0A841J8K8</accession>
<dbReference type="EMBL" id="JACHCA010000002">
    <property type="protein sequence ID" value="MBB6126692.1"/>
    <property type="molecule type" value="Genomic_DNA"/>
</dbReference>
<evidence type="ECO:0000256" key="1">
    <source>
        <dbReference type="ARBA" id="ARBA00023125"/>
    </source>
</evidence>
<dbReference type="RefSeq" id="WP_076374555.1">
    <property type="nucleotide sequence ID" value="NZ_FTMG01000008.1"/>
</dbReference>
<evidence type="ECO:0000259" key="3">
    <source>
        <dbReference type="PROSITE" id="PS50977"/>
    </source>
</evidence>
<keyword evidence="1 2" id="KW-0238">DNA-binding</keyword>
<feature type="DNA-binding region" description="H-T-H motif" evidence="2">
    <location>
        <begin position="29"/>
        <end position="48"/>
    </location>
</feature>
<dbReference type="InterPro" id="IPR001647">
    <property type="entry name" value="HTH_TetR"/>
</dbReference>
<evidence type="ECO:0000313" key="5">
    <source>
        <dbReference type="EMBL" id="MBB6126692.1"/>
    </source>
</evidence>
<dbReference type="Proteomes" id="UP000541583">
    <property type="component" value="Unassembled WGS sequence"/>
</dbReference>